<proteinExistence type="predicted"/>
<dbReference type="Proteomes" id="UP000554235">
    <property type="component" value="Unassembled WGS sequence"/>
</dbReference>
<sequence length="601" mass="67145">RVGDAGPATKPTDKTDITPYTKNIYTATKHRGRRRGDGHDAEDSPVERARRRESEDEGVLSYLLELAAKEAERQMQEDALAAFPNSHAREGGVDHFYFRESSGSDNSPESTSPVHHHHGHPIGHHHSNVRRQSSDSNLNWWHKHMQEHAEQVHQEQQQQQQQHGDPMAVDKPDHKPGDIHTLAEEPTEEAKAPKQDEEDTVMRTDTADLDKMDLTAPPDPMWTTSNNHQTPPAGRKRSSPGLPGPIGETYMPLVETDSYLTAEQRNKTPSPAPAPASRQIGESRMPYIPSAPTGRAAGVPYASAAQIPPDTGGFRNQGRPFGRPFGGFGHRSPAPPYQKRRPFVTPPMLGKDLVFRRCPSPKQTKLEPDHPFAERHAEEKYRDLSGSKGLWRGYCFRSESNDAYLVPADLHAPPMLATPKPAATPGAASHIGSPTMTDEPAYINGAANGQTNGQANGTVEHRTRAGHPKGLHMLHGINERLQQEKAHVELEEKIEQEFDDGFVTQVYNYLSLGYPAMARAFDEELARISLMSVEDLERDDEKQLAQGHLVEADDNKPREKRCPRWKALRSYIKEWARQHPNLDSMDPVGWGVRERRGSWAV</sequence>
<comment type="caution">
    <text evidence="2">The sequence shown here is derived from an EMBL/GenBank/DDBJ whole genome shotgun (WGS) entry which is preliminary data.</text>
</comment>
<evidence type="ECO:0000313" key="3">
    <source>
        <dbReference type="Proteomes" id="UP000554235"/>
    </source>
</evidence>
<name>A0A8H4L6H7_9HYPO</name>
<feature type="compositionally biased region" description="Basic and acidic residues" evidence="1">
    <location>
        <begin position="168"/>
        <end position="213"/>
    </location>
</feature>
<organism evidence="2 3">
    <name type="scientific">Fusarium albosuccineum</name>
    <dbReference type="NCBI Taxonomy" id="1237068"/>
    <lineage>
        <taxon>Eukaryota</taxon>
        <taxon>Fungi</taxon>
        <taxon>Dikarya</taxon>
        <taxon>Ascomycota</taxon>
        <taxon>Pezizomycotina</taxon>
        <taxon>Sordariomycetes</taxon>
        <taxon>Hypocreomycetidae</taxon>
        <taxon>Hypocreales</taxon>
        <taxon>Nectriaceae</taxon>
        <taxon>Fusarium</taxon>
        <taxon>Fusarium decemcellulare species complex</taxon>
    </lineage>
</organism>
<dbReference type="EMBL" id="JAADYS010001524">
    <property type="protein sequence ID" value="KAF4462507.1"/>
    <property type="molecule type" value="Genomic_DNA"/>
</dbReference>
<feature type="region of interest" description="Disordered" evidence="1">
    <location>
        <begin position="1"/>
        <end position="58"/>
    </location>
</feature>
<dbReference type="OrthoDB" id="4716584at2759"/>
<feature type="region of interest" description="Disordered" evidence="1">
    <location>
        <begin position="420"/>
        <end position="464"/>
    </location>
</feature>
<feature type="non-terminal residue" evidence="2">
    <location>
        <position position="1"/>
    </location>
</feature>
<feature type="compositionally biased region" description="Polar residues" evidence="1">
    <location>
        <begin position="258"/>
        <end position="269"/>
    </location>
</feature>
<accession>A0A8H4L6H7</accession>
<dbReference type="AlphaFoldDB" id="A0A8H4L6H7"/>
<feature type="region of interest" description="Disordered" evidence="1">
    <location>
        <begin position="147"/>
        <end position="281"/>
    </location>
</feature>
<feature type="compositionally biased region" description="Polar residues" evidence="1">
    <location>
        <begin position="447"/>
        <end position="457"/>
    </location>
</feature>
<keyword evidence="3" id="KW-1185">Reference proteome</keyword>
<feature type="compositionally biased region" description="Basic residues" evidence="1">
    <location>
        <begin position="114"/>
        <end position="129"/>
    </location>
</feature>
<feature type="region of interest" description="Disordered" evidence="1">
    <location>
        <begin position="97"/>
        <end position="134"/>
    </location>
</feature>
<feature type="compositionally biased region" description="Low complexity" evidence="1">
    <location>
        <begin position="154"/>
        <end position="163"/>
    </location>
</feature>
<protein>
    <submittedName>
        <fullName evidence="2">Uncharacterized protein</fullName>
    </submittedName>
</protein>
<evidence type="ECO:0000256" key="1">
    <source>
        <dbReference type="SAM" id="MobiDB-lite"/>
    </source>
</evidence>
<gene>
    <name evidence="2" type="ORF">FALBO_10687</name>
</gene>
<feature type="compositionally biased region" description="Polar residues" evidence="1">
    <location>
        <begin position="101"/>
        <end position="113"/>
    </location>
</feature>
<reference evidence="2 3" key="1">
    <citation type="submission" date="2020-01" db="EMBL/GenBank/DDBJ databases">
        <title>Identification and distribution of gene clusters putatively required for synthesis of sphingolipid metabolism inhibitors in phylogenetically diverse species of the filamentous fungus Fusarium.</title>
        <authorList>
            <person name="Kim H.-S."/>
            <person name="Busman M."/>
            <person name="Brown D.W."/>
            <person name="Divon H."/>
            <person name="Uhlig S."/>
            <person name="Proctor R.H."/>
        </authorList>
    </citation>
    <scope>NUCLEOTIDE SEQUENCE [LARGE SCALE GENOMIC DNA]</scope>
    <source>
        <strain evidence="2 3">NRRL 20459</strain>
    </source>
</reference>
<feature type="compositionally biased region" description="Basic and acidic residues" evidence="1">
    <location>
        <begin position="35"/>
        <end position="54"/>
    </location>
</feature>
<evidence type="ECO:0000313" key="2">
    <source>
        <dbReference type="EMBL" id="KAF4462507.1"/>
    </source>
</evidence>